<evidence type="ECO:0000313" key="2">
    <source>
        <dbReference type="Proteomes" id="UP001143856"/>
    </source>
</evidence>
<comment type="caution">
    <text evidence="1">The sequence shown here is derived from an EMBL/GenBank/DDBJ whole genome shotgun (WGS) entry which is preliminary data.</text>
</comment>
<name>A0ACC1N306_9PEZI</name>
<accession>A0ACC1N306</accession>
<protein>
    <submittedName>
        <fullName evidence="1">Uncharacterized protein</fullName>
    </submittedName>
</protein>
<dbReference type="EMBL" id="JAPDGR010002982">
    <property type="protein sequence ID" value="KAJ2973294.1"/>
    <property type="molecule type" value="Genomic_DNA"/>
</dbReference>
<keyword evidence="2" id="KW-1185">Reference proteome</keyword>
<reference evidence="1" key="1">
    <citation type="submission" date="2022-10" db="EMBL/GenBank/DDBJ databases">
        <title>Genome Sequence of Xylaria curta.</title>
        <authorList>
            <person name="Buettner E."/>
        </authorList>
    </citation>
    <scope>NUCLEOTIDE SEQUENCE</scope>
    <source>
        <strain evidence="1">Babe10</strain>
    </source>
</reference>
<proteinExistence type="predicted"/>
<organism evidence="1 2">
    <name type="scientific">Xylaria curta</name>
    <dbReference type="NCBI Taxonomy" id="42375"/>
    <lineage>
        <taxon>Eukaryota</taxon>
        <taxon>Fungi</taxon>
        <taxon>Dikarya</taxon>
        <taxon>Ascomycota</taxon>
        <taxon>Pezizomycotina</taxon>
        <taxon>Sordariomycetes</taxon>
        <taxon>Xylariomycetidae</taxon>
        <taxon>Xylariales</taxon>
        <taxon>Xylariaceae</taxon>
        <taxon>Xylaria</taxon>
    </lineage>
</organism>
<sequence>MFMPRTATEGEWPQGLENTSFFTPSYLKGSSYMTKLEEAHRVKQTQKENQQQPRGVLPPASSDVVLDGKPPASHLGMTYDLIERSPTSEHTSTIPPLPTRWNKDDKFGALEVSANGLEVKCNPALRTTREQDHEISGIRADHPMPPQAGIYYFEVTLLTKRRDETTTVCVGFAAKNASLARPPGWEQESWGYHGDDGDIYSGGNVGRKYKDTTFSAGDIIGCGVNFRTGQAFFTKNGANLGAAFRDIKGKLYPVVGIKKAGEIIRVNFGQTPFVFKIDQVIEKEQAMIKQTISKARIENLAPPPMSETEFIQQLVLQFLQHDGYVETAREFANELHEEQQALNVNPSVPVMGINIKDDDDAHQRQRIRRAILEGDIDRALALTNNHYTRVLKNNQDVYFKLKCRKFIEMVRKAAEYGSGNSKKANGHSYDDMLHEMDVDENGLSDTMEDDSMEAQTEPGALLKETIAYGQALQAEFKNDTRREVVEALHDIFALLAYPNPLHVKEIAPLLDRKGRVTVAEELNSAILSSLGKSSRSALENLYGQTNVLLDYLQEDGNAGSFISIQSEVIDGIPRSQPF</sequence>
<evidence type="ECO:0000313" key="1">
    <source>
        <dbReference type="EMBL" id="KAJ2973294.1"/>
    </source>
</evidence>
<gene>
    <name evidence="1" type="ORF">NUW58_g8972</name>
</gene>
<dbReference type="Proteomes" id="UP001143856">
    <property type="component" value="Unassembled WGS sequence"/>
</dbReference>